<feature type="non-terminal residue" evidence="1">
    <location>
        <position position="244"/>
    </location>
</feature>
<evidence type="ECO:0000313" key="1">
    <source>
        <dbReference type="EMBL" id="JAP88710.1"/>
    </source>
</evidence>
<name>A0A146JVY8_9EUKA</name>
<dbReference type="EMBL" id="GDID01007896">
    <property type="protein sequence ID" value="JAP88710.1"/>
    <property type="molecule type" value="Transcribed_RNA"/>
</dbReference>
<gene>
    <name evidence="1" type="ORF">TPC1_31795</name>
</gene>
<reference evidence="1" key="1">
    <citation type="submission" date="2015-07" db="EMBL/GenBank/DDBJ databases">
        <title>Adaptation to a free-living lifestyle via gene acquisitions in the diplomonad Trepomonas sp. PC1.</title>
        <authorList>
            <person name="Xu F."/>
            <person name="Jerlstrom-Hultqvist J."/>
            <person name="Kolisko M."/>
            <person name="Simpson A.G.B."/>
            <person name="Roger A.J."/>
            <person name="Svard S.G."/>
            <person name="Andersson J.O."/>
        </authorList>
    </citation>
    <scope>NUCLEOTIDE SEQUENCE</scope>
    <source>
        <strain evidence="1">PC1</strain>
    </source>
</reference>
<accession>A0A146JVY8</accession>
<dbReference type="AlphaFoldDB" id="A0A146JVY8"/>
<sequence length="244" mass="28679">MNHKIYVINNGIIELVDVPDDCDDFFHLFIQDHEGQPTIYVDTGKSIYRLNDSDLESPTLTKVKNHNQVSKYFVFDGKTYQFNGQMLSGGNLNLQIESKMSIAWQCFNLLFFESDQDFLLVNLEKGTLETIAPQVGNQWRLKNAKFTSFLPDDSFFSDLAVKKDLMKYLMERKTNNEEHITAYELGEHNQEYQTTVEERTFQHLIEYNPLVKEHWAKQVDELNQEIECNRQLKERIEQMAKMTT</sequence>
<organism evidence="1">
    <name type="scientific">Trepomonas sp. PC1</name>
    <dbReference type="NCBI Taxonomy" id="1076344"/>
    <lineage>
        <taxon>Eukaryota</taxon>
        <taxon>Metamonada</taxon>
        <taxon>Diplomonadida</taxon>
        <taxon>Hexamitidae</taxon>
        <taxon>Hexamitinae</taxon>
        <taxon>Trepomonas</taxon>
    </lineage>
</organism>
<proteinExistence type="predicted"/>
<protein>
    <submittedName>
        <fullName evidence="1">Uncharacterized protein</fullName>
    </submittedName>
</protein>